<evidence type="ECO:0000256" key="11">
    <source>
        <dbReference type="ARBA" id="ARBA00037847"/>
    </source>
</evidence>
<dbReference type="GO" id="GO:0005886">
    <property type="term" value="C:plasma membrane"/>
    <property type="evidence" value="ECO:0007669"/>
    <property type="project" value="UniProtKB-SubCell"/>
</dbReference>
<gene>
    <name evidence="12" type="primary">atpF</name>
    <name evidence="14" type="ORF">A3C19_02275</name>
</gene>
<comment type="caution">
    <text evidence="14">The sequence shown here is derived from an EMBL/GenBank/DDBJ whole genome shotgun (WGS) entry which is preliminary data.</text>
</comment>
<keyword evidence="2 12" id="KW-0813">Transport</keyword>
<evidence type="ECO:0000256" key="13">
    <source>
        <dbReference type="RuleBase" id="RU003848"/>
    </source>
</evidence>
<dbReference type="AlphaFoldDB" id="A0A1F6DN98"/>
<dbReference type="PANTHER" id="PTHR33445:SF2">
    <property type="entry name" value="ATP SYNTHASE SUBUNIT B', CHLOROPLASTIC"/>
    <property type="match status" value="1"/>
</dbReference>
<name>A0A1F6DN98_9BACT</name>
<comment type="function">
    <text evidence="12">Component of the F(0) channel, it forms part of the peripheral stalk, linking F(1) to F(0).</text>
</comment>
<dbReference type="GO" id="GO:0012505">
    <property type="term" value="C:endomembrane system"/>
    <property type="evidence" value="ECO:0007669"/>
    <property type="project" value="UniProtKB-SubCell"/>
</dbReference>
<evidence type="ECO:0000256" key="3">
    <source>
        <dbReference type="ARBA" id="ARBA00022547"/>
    </source>
</evidence>
<dbReference type="HAMAP" id="MF_01398">
    <property type="entry name" value="ATP_synth_b_bprime"/>
    <property type="match status" value="1"/>
</dbReference>
<accession>A0A1F6DN98</accession>
<comment type="function">
    <text evidence="10 12">F(1)F(0) ATP synthase produces ATP from ADP in the presence of a proton or sodium gradient. F-type ATPases consist of two structural domains, F(1) containing the extramembraneous catalytic core and F(0) containing the membrane proton channel, linked together by a central stalk and a peripheral stalk. During catalysis, ATP synthesis in the catalytic domain of F(1) is coupled via a rotary mechanism of the central stalk subunits to proton translocation.</text>
</comment>
<feature type="transmembrane region" description="Helical" evidence="12">
    <location>
        <begin position="12"/>
        <end position="34"/>
    </location>
</feature>
<evidence type="ECO:0000256" key="12">
    <source>
        <dbReference type="HAMAP-Rule" id="MF_01398"/>
    </source>
</evidence>
<protein>
    <recommendedName>
        <fullName evidence="12">ATP synthase subunit b</fullName>
    </recommendedName>
    <alternativeName>
        <fullName evidence="12">ATP synthase F(0) sector subunit b</fullName>
    </alternativeName>
    <alternativeName>
        <fullName evidence="12">ATPase subunit I</fullName>
    </alternativeName>
    <alternativeName>
        <fullName evidence="12">F-type ATPase subunit b</fullName>
        <shortName evidence="12">F-ATPase subunit b</shortName>
    </alternativeName>
</protein>
<dbReference type="Gene3D" id="6.10.250.1580">
    <property type="match status" value="1"/>
</dbReference>
<proteinExistence type="inferred from homology"/>
<evidence type="ECO:0000256" key="2">
    <source>
        <dbReference type="ARBA" id="ARBA00022448"/>
    </source>
</evidence>
<evidence type="ECO:0000313" key="14">
    <source>
        <dbReference type="EMBL" id="OGG62919.1"/>
    </source>
</evidence>
<evidence type="ECO:0000256" key="5">
    <source>
        <dbReference type="ARBA" id="ARBA00022781"/>
    </source>
</evidence>
<comment type="subcellular location">
    <subcellularLocation>
        <location evidence="12">Cell membrane</location>
        <topology evidence="12">Single-pass membrane protein</topology>
    </subcellularLocation>
    <subcellularLocation>
        <location evidence="11">Endomembrane system</location>
        <topology evidence="11">Single-pass membrane protein</topology>
    </subcellularLocation>
</comment>
<keyword evidence="5 12" id="KW-0375">Hydrogen ion transport</keyword>
<keyword evidence="7 12" id="KW-0406">Ion transport</keyword>
<dbReference type="PANTHER" id="PTHR33445">
    <property type="entry name" value="ATP SYNTHASE SUBUNIT B', CHLOROPLASTIC"/>
    <property type="match status" value="1"/>
</dbReference>
<dbReference type="Pfam" id="PF00430">
    <property type="entry name" value="ATP-synt_B"/>
    <property type="match status" value="1"/>
</dbReference>
<keyword evidence="12" id="KW-1003">Cell membrane</keyword>
<evidence type="ECO:0000313" key="15">
    <source>
        <dbReference type="Proteomes" id="UP000178532"/>
    </source>
</evidence>
<keyword evidence="8 12" id="KW-0472">Membrane</keyword>
<evidence type="ECO:0000256" key="7">
    <source>
        <dbReference type="ARBA" id="ARBA00023065"/>
    </source>
</evidence>
<comment type="similarity">
    <text evidence="1 12 13">Belongs to the ATPase B chain family.</text>
</comment>
<keyword evidence="3 12" id="KW-0138">CF(0)</keyword>
<evidence type="ECO:0000256" key="8">
    <source>
        <dbReference type="ARBA" id="ARBA00023136"/>
    </source>
</evidence>
<evidence type="ECO:0000256" key="1">
    <source>
        <dbReference type="ARBA" id="ARBA00005513"/>
    </source>
</evidence>
<keyword evidence="4 12" id="KW-0812">Transmembrane</keyword>
<evidence type="ECO:0000256" key="10">
    <source>
        <dbReference type="ARBA" id="ARBA00025198"/>
    </source>
</evidence>
<evidence type="ECO:0000256" key="4">
    <source>
        <dbReference type="ARBA" id="ARBA00022692"/>
    </source>
</evidence>
<organism evidence="14 15">
    <name type="scientific">Candidatus Kaiserbacteria bacterium RIFCSPHIGHO2_02_FULL_54_22</name>
    <dbReference type="NCBI Taxonomy" id="1798495"/>
    <lineage>
        <taxon>Bacteria</taxon>
        <taxon>Candidatus Kaiseribacteriota</taxon>
    </lineage>
</organism>
<dbReference type="Proteomes" id="UP000178532">
    <property type="component" value="Unassembled WGS sequence"/>
</dbReference>
<sequence length="148" mass="16140">MQQLLAAFGVDWQLLVAQAVNFGIVLVALWHFLYKPVLAMLTKRQRVVAKGVEDAEEAGRMLAGADTEVSKRVAAADEQADAIVSAARESANMEKVRLLKEAEARAAAVTKDAEVRASEIAARTRRESEQEVARLAILAAEKIIRTKV</sequence>
<dbReference type="CDD" id="cd06503">
    <property type="entry name" value="ATP-synt_Fo_b"/>
    <property type="match status" value="1"/>
</dbReference>
<dbReference type="InterPro" id="IPR002146">
    <property type="entry name" value="ATP_synth_b/b'su_bac/chlpt"/>
</dbReference>
<dbReference type="EMBL" id="MFLI01000001">
    <property type="protein sequence ID" value="OGG62919.1"/>
    <property type="molecule type" value="Genomic_DNA"/>
</dbReference>
<dbReference type="InterPro" id="IPR050059">
    <property type="entry name" value="ATP_synthase_B_chain"/>
</dbReference>
<reference evidence="14 15" key="1">
    <citation type="journal article" date="2016" name="Nat. Commun.">
        <title>Thousands of microbial genomes shed light on interconnected biogeochemical processes in an aquifer system.</title>
        <authorList>
            <person name="Anantharaman K."/>
            <person name="Brown C.T."/>
            <person name="Hug L.A."/>
            <person name="Sharon I."/>
            <person name="Castelle C.J."/>
            <person name="Probst A.J."/>
            <person name="Thomas B.C."/>
            <person name="Singh A."/>
            <person name="Wilkins M.J."/>
            <person name="Karaoz U."/>
            <person name="Brodie E.L."/>
            <person name="Williams K.H."/>
            <person name="Hubbard S.S."/>
            <person name="Banfield J.F."/>
        </authorList>
    </citation>
    <scope>NUCLEOTIDE SEQUENCE [LARGE SCALE GENOMIC DNA]</scope>
</reference>
<comment type="subunit">
    <text evidence="12">F-type ATPases have 2 components, F(1) - the catalytic core - and F(0) - the membrane proton channel. F(1) has five subunits: alpha(3), beta(3), gamma(1), delta(1), epsilon(1). F(0) has three main subunits: a(1), b(2) and c(10-14). The alpha and beta chains form an alternating ring which encloses part of the gamma chain. F(1) is attached to F(0) by a central stalk formed by the gamma and epsilon chains, while a peripheral stalk is formed by the delta and b chains.</text>
</comment>
<dbReference type="GO" id="GO:0046933">
    <property type="term" value="F:proton-transporting ATP synthase activity, rotational mechanism"/>
    <property type="evidence" value="ECO:0007669"/>
    <property type="project" value="UniProtKB-UniRule"/>
</dbReference>
<evidence type="ECO:0000256" key="6">
    <source>
        <dbReference type="ARBA" id="ARBA00022989"/>
    </source>
</evidence>
<keyword evidence="6 12" id="KW-1133">Transmembrane helix</keyword>
<dbReference type="GO" id="GO:0046961">
    <property type="term" value="F:proton-transporting ATPase activity, rotational mechanism"/>
    <property type="evidence" value="ECO:0007669"/>
    <property type="project" value="TreeGrafter"/>
</dbReference>
<dbReference type="STRING" id="1798495.A3C19_02275"/>
<dbReference type="GO" id="GO:0045259">
    <property type="term" value="C:proton-transporting ATP synthase complex"/>
    <property type="evidence" value="ECO:0007669"/>
    <property type="project" value="UniProtKB-KW"/>
</dbReference>
<evidence type="ECO:0000256" key="9">
    <source>
        <dbReference type="ARBA" id="ARBA00023310"/>
    </source>
</evidence>
<keyword evidence="9 12" id="KW-0066">ATP synthesis</keyword>